<name>A0A365H2E2_9ACTN</name>
<proteinExistence type="predicted"/>
<feature type="transmembrane region" description="Helical" evidence="1">
    <location>
        <begin position="137"/>
        <end position="155"/>
    </location>
</feature>
<dbReference type="PANTHER" id="PTHR35531:SF1">
    <property type="entry name" value="INNER MEMBRANE PROTEIN YBCI-RELATED"/>
    <property type="match status" value="1"/>
</dbReference>
<keyword evidence="1" id="KW-0472">Membrane</keyword>
<feature type="transmembrane region" description="Helical" evidence="1">
    <location>
        <begin position="209"/>
        <end position="228"/>
    </location>
</feature>
<feature type="transmembrane region" description="Helical" evidence="1">
    <location>
        <begin position="106"/>
        <end position="125"/>
    </location>
</feature>
<dbReference type="Proteomes" id="UP000251891">
    <property type="component" value="Unassembled WGS sequence"/>
</dbReference>
<evidence type="ECO:0000256" key="1">
    <source>
        <dbReference type="SAM" id="Phobius"/>
    </source>
</evidence>
<keyword evidence="1" id="KW-0812">Transmembrane</keyword>
<gene>
    <name evidence="2" type="ORF">DPM19_22150</name>
</gene>
<keyword evidence="1" id="KW-1133">Transmembrane helix</keyword>
<accession>A0A365H2E2</accession>
<dbReference type="InterPro" id="IPR007404">
    <property type="entry name" value="YdjM-like"/>
</dbReference>
<dbReference type="Pfam" id="PF04307">
    <property type="entry name" value="YdjM"/>
    <property type="match status" value="2"/>
</dbReference>
<dbReference type="GO" id="GO:0016787">
    <property type="term" value="F:hydrolase activity"/>
    <property type="evidence" value="ECO:0007669"/>
    <property type="project" value="UniProtKB-KW"/>
</dbReference>
<dbReference type="OrthoDB" id="3425909at2"/>
<evidence type="ECO:0000313" key="2">
    <source>
        <dbReference type="EMBL" id="RAY13261.1"/>
    </source>
</evidence>
<reference evidence="2 3" key="1">
    <citation type="submission" date="2018-06" db="EMBL/GenBank/DDBJ databases">
        <title>Actinomadura craniellae sp. nov. isolated from marine sponge Craniella sp.</title>
        <authorList>
            <person name="Li L."/>
            <person name="Xu Q.H."/>
            <person name="Lin H.W."/>
            <person name="Lu Y.H."/>
        </authorList>
    </citation>
    <scope>NUCLEOTIDE SEQUENCE [LARGE SCALE GENOMIC DNA]</scope>
    <source>
        <strain evidence="2 3">LHW63021</strain>
    </source>
</reference>
<protein>
    <submittedName>
        <fullName evidence="2">Metal-dependent hydrolase</fullName>
    </submittedName>
</protein>
<dbReference type="AlphaFoldDB" id="A0A365H2E2"/>
<dbReference type="PANTHER" id="PTHR35531">
    <property type="entry name" value="INNER MEMBRANE PROTEIN YBCI-RELATED"/>
    <property type="match status" value="1"/>
</dbReference>
<organism evidence="2 3">
    <name type="scientific">Actinomadura craniellae</name>
    <dbReference type="NCBI Taxonomy" id="2231787"/>
    <lineage>
        <taxon>Bacteria</taxon>
        <taxon>Bacillati</taxon>
        <taxon>Actinomycetota</taxon>
        <taxon>Actinomycetes</taxon>
        <taxon>Streptosporangiales</taxon>
        <taxon>Thermomonosporaceae</taxon>
        <taxon>Actinomadura</taxon>
    </lineage>
</organism>
<evidence type="ECO:0000313" key="3">
    <source>
        <dbReference type="Proteomes" id="UP000251891"/>
    </source>
</evidence>
<dbReference type="EMBL" id="QLYX01000010">
    <property type="protein sequence ID" value="RAY13261.1"/>
    <property type="molecule type" value="Genomic_DNA"/>
</dbReference>
<sequence length="237" mass="24986">MGQSHALSGAAAWLASVPLLTHEPLLGSYAVSLTPAQIAGGAVVCAGAAMLPDIDHHKGTISNTLGPITRVLTKAVAKASGGHRQATHSILFAVAMGIASELLATHFVYGWWVLLFLIVALGLRGAGIDFKVRGREVYAETLDALLAAGVVFLLHGVDMRFVGYAVFLGCIAHVAGDCLTPRGCPVFWPVKKRIGVPLIPRTDGKVERWVIAPLLTLAIVVLSLRSALGDRATDWLT</sequence>
<comment type="caution">
    <text evidence="2">The sequence shown here is derived from an EMBL/GenBank/DDBJ whole genome shotgun (WGS) entry which is preliminary data.</text>
</comment>
<keyword evidence="2" id="KW-0378">Hydrolase</keyword>
<keyword evidence="3" id="KW-1185">Reference proteome</keyword>